<name>A0AAV7J8W7_COTGL</name>
<organism evidence="1 2">
    <name type="scientific">Cotesia glomerata</name>
    <name type="common">Lepidopteran parasitic wasp</name>
    <name type="synonym">Apanteles glomeratus</name>
    <dbReference type="NCBI Taxonomy" id="32391"/>
    <lineage>
        <taxon>Eukaryota</taxon>
        <taxon>Metazoa</taxon>
        <taxon>Ecdysozoa</taxon>
        <taxon>Arthropoda</taxon>
        <taxon>Hexapoda</taxon>
        <taxon>Insecta</taxon>
        <taxon>Pterygota</taxon>
        <taxon>Neoptera</taxon>
        <taxon>Endopterygota</taxon>
        <taxon>Hymenoptera</taxon>
        <taxon>Apocrita</taxon>
        <taxon>Ichneumonoidea</taxon>
        <taxon>Braconidae</taxon>
        <taxon>Microgastrinae</taxon>
        <taxon>Cotesia</taxon>
    </lineage>
</organism>
<sequence>MIGVRVVSKEISKDYTARDCPLGSEPEQEAECDSLESCVRRVPREQEQDQCVVVSSNVSLMHSDALEYLKSSKNYRLKKFTVFLKLLSLQKEEPKKKGGTNFQLMLNLITLDRRCCSGGGDCVDKFQGSF</sequence>
<gene>
    <name evidence="1" type="ORF">KQX54_021567</name>
</gene>
<protein>
    <submittedName>
        <fullName evidence="1">Uncharacterized protein</fullName>
    </submittedName>
</protein>
<dbReference type="EMBL" id="JAHXZJ010000001">
    <property type="protein sequence ID" value="KAH0568871.1"/>
    <property type="molecule type" value="Genomic_DNA"/>
</dbReference>
<dbReference type="AlphaFoldDB" id="A0AAV7J8W7"/>
<dbReference type="Proteomes" id="UP000826195">
    <property type="component" value="Unassembled WGS sequence"/>
</dbReference>
<reference evidence="1 2" key="1">
    <citation type="journal article" date="2021" name="J. Hered.">
        <title>A chromosome-level genome assembly of the parasitoid wasp, Cotesia glomerata (Hymenoptera: Braconidae).</title>
        <authorList>
            <person name="Pinto B.J."/>
            <person name="Weis J.J."/>
            <person name="Gamble T."/>
            <person name="Ode P.J."/>
            <person name="Paul R."/>
            <person name="Zaspel J.M."/>
        </authorList>
    </citation>
    <scope>NUCLEOTIDE SEQUENCE [LARGE SCALE GENOMIC DNA]</scope>
    <source>
        <strain evidence="1">CgM1</strain>
    </source>
</reference>
<comment type="caution">
    <text evidence="1">The sequence shown here is derived from an EMBL/GenBank/DDBJ whole genome shotgun (WGS) entry which is preliminary data.</text>
</comment>
<keyword evidence="2" id="KW-1185">Reference proteome</keyword>
<evidence type="ECO:0000313" key="1">
    <source>
        <dbReference type="EMBL" id="KAH0568871.1"/>
    </source>
</evidence>
<accession>A0AAV7J8W7</accession>
<proteinExistence type="predicted"/>
<evidence type="ECO:0000313" key="2">
    <source>
        <dbReference type="Proteomes" id="UP000826195"/>
    </source>
</evidence>